<dbReference type="EMBL" id="CP095848">
    <property type="protein sequence ID" value="UPL49152.1"/>
    <property type="molecule type" value="Genomic_DNA"/>
</dbReference>
<dbReference type="Proteomes" id="UP000829647">
    <property type="component" value="Chromosome"/>
</dbReference>
<protein>
    <submittedName>
        <fullName evidence="3">T9SS type A sorting domain-containing protein</fullName>
    </submittedName>
</protein>
<evidence type="ECO:0000313" key="3">
    <source>
        <dbReference type="EMBL" id="UPL49152.1"/>
    </source>
</evidence>
<dbReference type="RefSeq" id="WP_247975422.1">
    <property type="nucleotide sequence ID" value="NZ_CP095848.1"/>
</dbReference>
<evidence type="ECO:0000259" key="2">
    <source>
        <dbReference type="Pfam" id="PF18962"/>
    </source>
</evidence>
<sequence length="136" mass="14377">MKTFTFLGCLLAMLMLLHPAQAQTTKPAPTAAVASAVVAPPALITDKLADPTPNTDALKVRAEANPLTKRLTVRTNATGPTRVEVNGTDGRPVITRDLISGDDAAVLDVSRLPEGTYIVQCTSGERRGMKRVVIGQ</sequence>
<feature type="domain" description="Secretion system C-terminal sorting" evidence="2">
    <location>
        <begin position="65"/>
        <end position="134"/>
    </location>
</feature>
<dbReference type="Pfam" id="PF18962">
    <property type="entry name" value="Por_Secre_tail"/>
    <property type="match status" value="1"/>
</dbReference>
<accession>A0ABY4JB26</accession>
<name>A0ABY4JB26_9BACT</name>
<keyword evidence="4" id="KW-1185">Reference proteome</keyword>
<evidence type="ECO:0000256" key="1">
    <source>
        <dbReference type="SAM" id="SignalP"/>
    </source>
</evidence>
<feature type="chain" id="PRO_5047390147" evidence="1">
    <location>
        <begin position="23"/>
        <end position="136"/>
    </location>
</feature>
<dbReference type="InterPro" id="IPR026444">
    <property type="entry name" value="Secre_tail"/>
</dbReference>
<proteinExistence type="predicted"/>
<keyword evidence="1" id="KW-0732">Signal</keyword>
<dbReference type="NCBIfam" id="TIGR04183">
    <property type="entry name" value="Por_Secre_tail"/>
    <property type="match status" value="1"/>
</dbReference>
<evidence type="ECO:0000313" key="4">
    <source>
        <dbReference type="Proteomes" id="UP000829647"/>
    </source>
</evidence>
<organism evidence="3 4">
    <name type="scientific">Hymenobacter sublimis</name>
    <dbReference type="NCBI Taxonomy" id="2933777"/>
    <lineage>
        <taxon>Bacteria</taxon>
        <taxon>Pseudomonadati</taxon>
        <taxon>Bacteroidota</taxon>
        <taxon>Cytophagia</taxon>
        <taxon>Cytophagales</taxon>
        <taxon>Hymenobacteraceae</taxon>
        <taxon>Hymenobacter</taxon>
    </lineage>
</organism>
<gene>
    <name evidence="3" type="ORF">MWH26_18460</name>
</gene>
<feature type="signal peptide" evidence="1">
    <location>
        <begin position="1"/>
        <end position="22"/>
    </location>
</feature>
<reference evidence="3 4" key="1">
    <citation type="submission" date="2022-04" db="EMBL/GenBank/DDBJ databases">
        <title>Hymenobacter sp. isolated from the air.</title>
        <authorList>
            <person name="Won M."/>
            <person name="Lee C.-M."/>
            <person name="Woen H.-Y."/>
            <person name="Kwon S.-W."/>
        </authorList>
    </citation>
    <scope>NUCLEOTIDE SEQUENCE [LARGE SCALE GENOMIC DNA]</scope>
    <source>
        <strain evidence="4">5516 S-25</strain>
    </source>
</reference>